<dbReference type="PANTHER" id="PTHR37984">
    <property type="entry name" value="PROTEIN CBG26694"/>
    <property type="match status" value="1"/>
</dbReference>
<name>A0AAE0R2K9_9TELE</name>
<dbReference type="InterPro" id="IPR050951">
    <property type="entry name" value="Retrovirus_Pol_polyprotein"/>
</dbReference>
<organism evidence="2 3">
    <name type="scientific">Hemibagrus guttatus</name>
    <dbReference type="NCBI Taxonomy" id="175788"/>
    <lineage>
        <taxon>Eukaryota</taxon>
        <taxon>Metazoa</taxon>
        <taxon>Chordata</taxon>
        <taxon>Craniata</taxon>
        <taxon>Vertebrata</taxon>
        <taxon>Euteleostomi</taxon>
        <taxon>Actinopterygii</taxon>
        <taxon>Neopterygii</taxon>
        <taxon>Teleostei</taxon>
        <taxon>Ostariophysi</taxon>
        <taxon>Siluriformes</taxon>
        <taxon>Bagridae</taxon>
        <taxon>Hemibagrus</taxon>
    </lineage>
</organism>
<sequence>MPEEPEPILPPDLFVCPITWSLDDDIRAATEEEPAPPGGPDGKAYVPTSLRLSSGLGTCFSGIWPPRQAANPLTPQGTVVCHGLHLMSSTRGSLFCAATGPIWACKLIPLKNLPTALETVEALFSNVFRHFVIPEDIMSERGPQFISRVLRGFFKLLGVSVSLSSGYHPQTNGQTERKIQEIGRYLRAYCHDHQHDLSQYLPWAEYAQISLRQESTKLMLFQCILGYQSPLFPWSAEPSNVPTVDHWFRESERVWESAHVHLQRAVRCRKVQADVRRCDAPLYHTVVQLKDRSRAYPRNVGQEARMLVTYRMLDASFLLWSLAI</sequence>
<comment type="caution">
    <text evidence="2">The sequence shown here is derived from an EMBL/GenBank/DDBJ whole genome shotgun (WGS) entry which is preliminary data.</text>
</comment>
<accession>A0AAE0R2K9</accession>
<keyword evidence="3" id="KW-1185">Reference proteome</keyword>
<dbReference type="InterPro" id="IPR012337">
    <property type="entry name" value="RNaseH-like_sf"/>
</dbReference>
<dbReference type="Proteomes" id="UP001274896">
    <property type="component" value="Unassembled WGS sequence"/>
</dbReference>
<feature type="domain" description="Integrase catalytic" evidence="1">
    <location>
        <begin position="114"/>
        <end position="238"/>
    </location>
</feature>
<evidence type="ECO:0000313" key="3">
    <source>
        <dbReference type="Proteomes" id="UP001274896"/>
    </source>
</evidence>
<protein>
    <recommendedName>
        <fullName evidence="1">Integrase catalytic domain-containing protein</fullName>
    </recommendedName>
</protein>
<dbReference type="GO" id="GO:0003676">
    <property type="term" value="F:nucleic acid binding"/>
    <property type="evidence" value="ECO:0007669"/>
    <property type="project" value="InterPro"/>
</dbReference>
<dbReference type="InterPro" id="IPR036397">
    <property type="entry name" value="RNaseH_sf"/>
</dbReference>
<dbReference type="GO" id="GO:0015074">
    <property type="term" value="P:DNA integration"/>
    <property type="evidence" value="ECO:0007669"/>
    <property type="project" value="InterPro"/>
</dbReference>
<proteinExistence type="predicted"/>
<dbReference type="SUPFAM" id="SSF53098">
    <property type="entry name" value="Ribonuclease H-like"/>
    <property type="match status" value="1"/>
</dbReference>
<dbReference type="EMBL" id="JAUCMX010000007">
    <property type="protein sequence ID" value="KAK3539589.1"/>
    <property type="molecule type" value="Genomic_DNA"/>
</dbReference>
<gene>
    <name evidence="2" type="ORF">QTP70_010252</name>
</gene>
<evidence type="ECO:0000259" key="1">
    <source>
        <dbReference type="PROSITE" id="PS50994"/>
    </source>
</evidence>
<reference evidence="2" key="1">
    <citation type="submission" date="2023-06" db="EMBL/GenBank/DDBJ databases">
        <title>Male Hemibagrus guttatus genome.</title>
        <authorList>
            <person name="Bian C."/>
        </authorList>
    </citation>
    <scope>NUCLEOTIDE SEQUENCE</scope>
    <source>
        <strain evidence="2">Male_cb2023</strain>
        <tissue evidence="2">Muscle</tissue>
    </source>
</reference>
<dbReference type="PROSITE" id="PS50994">
    <property type="entry name" value="INTEGRASE"/>
    <property type="match status" value="1"/>
</dbReference>
<dbReference type="Gene3D" id="3.30.420.10">
    <property type="entry name" value="Ribonuclease H-like superfamily/Ribonuclease H"/>
    <property type="match status" value="1"/>
</dbReference>
<dbReference type="PANTHER" id="PTHR37984:SF5">
    <property type="entry name" value="PROTEIN NYNRIN-LIKE"/>
    <property type="match status" value="1"/>
</dbReference>
<dbReference type="AlphaFoldDB" id="A0AAE0R2K9"/>
<dbReference type="InterPro" id="IPR001584">
    <property type="entry name" value="Integrase_cat-core"/>
</dbReference>
<evidence type="ECO:0000313" key="2">
    <source>
        <dbReference type="EMBL" id="KAK3539589.1"/>
    </source>
</evidence>